<dbReference type="InterPro" id="IPR027417">
    <property type="entry name" value="P-loop_NTPase"/>
</dbReference>
<feature type="domain" description="NB-ARC" evidence="1">
    <location>
        <begin position="86"/>
        <end position="233"/>
    </location>
</feature>
<dbReference type="Gene3D" id="1.25.40.10">
    <property type="entry name" value="Tetratricopeptide repeat domain"/>
    <property type="match status" value="1"/>
</dbReference>
<dbReference type="GO" id="GO:0043531">
    <property type="term" value="F:ADP binding"/>
    <property type="evidence" value="ECO:0007669"/>
    <property type="project" value="InterPro"/>
</dbReference>
<name>A0A918DVK3_9ACTN</name>
<dbReference type="PANTHER" id="PTHR47691:SF3">
    <property type="entry name" value="HTH-TYPE TRANSCRIPTIONAL REGULATOR RV0890C-RELATED"/>
    <property type="match status" value="1"/>
</dbReference>
<dbReference type="RefSeq" id="WP_229698259.1">
    <property type="nucleotide sequence ID" value="NZ_BMMS01000006.1"/>
</dbReference>
<dbReference type="EMBL" id="BMMS01000006">
    <property type="protein sequence ID" value="GGO85249.1"/>
    <property type="molecule type" value="Genomic_DNA"/>
</dbReference>
<reference evidence="2" key="1">
    <citation type="journal article" date="2014" name="Int. J. Syst. Evol. Microbiol.">
        <title>Complete genome sequence of Corynebacterium casei LMG S-19264T (=DSM 44701T), isolated from a smear-ripened cheese.</title>
        <authorList>
            <consortium name="US DOE Joint Genome Institute (JGI-PGF)"/>
            <person name="Walter F."/>
            <person name="Albersmeier A."/>
            <person name="Kalinowski J."/>
            <person name="Ruckert C."/>
        </authorList>
    </citation>
    <scope>NUCLEOTIDE SEQUENCE</scope>
    <source>
        <strain evidence="2">CGMCC 4.7201</strain>
    </source>
</reference>
<dbReference type="Pfam" id="PF00931">
    <property type="entry name" value="NB-ARC"/>
    <property type="match status" value="1"/>
</dbReference>
<dbReference type="PANTHER" id="PTHR47691">
    <property type="entry name" value="REGULATOR-RELATED"/>
    <property type="match status" value="1"/>
</dbReference>
<dbReference type="SUPFAM" id="SSF52540">
    <property type="entry name" value="P-loop containing nucleoside triphosphate hydrolases"/>
    <property type="match status" value="1"/>
</dbReference>
<dbReference type="AlphaFoldDB" id="A0A918DVK3"/>
<keyword evidence="3" id="KW-1185">Reference proteome</keyword>
<dbReference type="InterPro" id="IPR011990">
    <property type="entry name" value="TPR-like_helical_dom_sf"/>
</dbReference>
<accession>A0A918DVK3</accession>
<sequence length="720" mass="78610">MGSGHDQGAIRNDLSGTAGAVVQAGTVQGGVHISVATDEGWTAPRQLPLDVTGFVNRRRDIAELDSLLSHCAQQSPVFLPSPIVISAIAGAAGVGKTALAVHWAHRVREAFPDGDLYVNLRGYDLGPPLTAAQALDGFLHCLNVPAARIPSELGARSALFRSLLDGRRVLLVLDNAAAADQVRPLLPGSHRCLVLVTSRSRLSGLVAREGATRMVLQYLSPEGSLQLLREIIGRVRVDAELAAAAQLAERCDHLPLALRIVAERAMGHPHSSLRDLVGELADERDRLDALATDDDEVTAVRTVFSWSYRALPEAVAQTFRLLALHPAPEFSTRAVAALSGISAVQARRRLDRLHGLHLIEQTSRDRYRFHDLLRSYALEQAMAEESDILRGDAVDRTLNWYLHTACAAARVILPQGRAVPLPDQTPQPDPETFADLDAALAWCEQERLVLLDAVRQADALGRYEIAWKLPVALMGFFERRSYWDDWISTHRVGLAAARNLGDRFGEGWTALSLGDAYWDLRDFGSAQEAYAQALEVTRDTGDRWGEAFALRGISLVHLEQGSFERAIDYSERALPALVDLGERRGQGMCLLSIGQGQHGLGHPDQAVAQYLSALEIFRELDNRWSETLGTFRLALALQDLGRHHEAISAFEDAAASFAGLGDRRHEALVLDCLGQAHSTASDYAAARQAWQRALALLTELDDPQASTVRSRLGDLPQPPL</sequence>
<dbReference type="PRINTS" id="PR00364">
    <property type="entry name" value="DISEASERSIST"/>
</dbReference>
<organism evidence="2 3">
    <name type="scientific">Wenjunlia tyrosinilytica</name>
    <dbReference type="NCBI Taxonomy" id="1544741"/>
    <lineage>
        <taxon>Bacteria</taxon>
        <taxon>Bacillati</taxon>
        <taxon>Actinomycetota</taxon>
        <taxon>Actinomycetes</taxon>
        <taxon>Kitasatosporales</taxon>
        <taxon>Streptomycetaceae</taxon>
        <taxon>Wenjunlia</taxon>
    </lineage>
</organism>
<comment type="caution">
    <text evidence="2">The sequence shown here is derived from an EMBL/GenBank/DDBJ whole genome shotgun (WGS) entry which is preliminary data.</text>
</comment>
<reference evidence="2" key="2">
    <citation type="submission" date="2020-09" db="EMBL/GenBank/DDBJ databases">
        <authorList>
            <person name="Sun Q."/>
            <person name="Zhou Y."/>
        </authorList>
    </citation>
    <scope>NUCLEOTIDE SEQUENCE</scope>
    <source>
        <strain evidence="2">CGMCC 4.7201</strain>
    </source>
</reference>
<proteinExistence type="predicted"/>
<dbReference type="SMART" id="SM00028">
    <property type="entry name" value="TPR"/>
    <property type="match status" value="5"/>
</dbReference>
<dbReference type="Proteomes" id="UP000641932">
    <property type="component" value="Unassembled WGS sequence"/>
</dbReference>
<evidence type="ECO:0000259" key="1">
    <source>
        <dbReference type="Pfam" id="PF00931"/>
    </source>
</evidence>
<dbReference type="Gene3D" id="3.40.50.300">
    <property type="entry name" value="P-loop containing nucleotide triphosphate hydrolases"/>
    <property type="match status" value="1"/>
</dbReference>
<dbReference type="InterPro" id="IPR002182">
    <property type="entry name" value="NB-ARC"/>
</dbReference>
<gene>
    <name evidence="2" type="ORF">GCM10012280_18600</name>
</gene>
<dbReference type="SUPFAM" id="SSF48452">
    <property type="entry name" value="TPR-like"/>
    <property type="match status" value="1"/>
</dbReference>
<dbReference type="Pfam" id="PF13424">
    <property type="entry name" value="TPR_12"/>
    <property type="match status" value="2"/>
</dbReference>
<evidence type="ECO:0000313" key="2">
    <source>
        <dbReference type="EMBL" id="GGO85249.1"/>
    </source>
</evidence>
<evidence type="ECO:0000313" key="3">
    <source>
        <dbReference type="Proteomes" id="UP000641932"/>
    </source>
</evidence>
<protein>
    <recommendedName>
        <fullName evidence="1">NB-ARC domain-containing protein</fullName>
    </recommendedName>
</protein>
<dbReference type="InterPro" id="IPR019734">
    <property type="entry name" value="TPR_rpt"/>
</dbReference>